<dbReference type="AlphaFoldDB" id="A0A8C0BMT4"/>
<evidence type="ECO:0000313" key="2">
    <source>
        <dbReference type="Proteomes" id="UP000694555"/>
    </source>
</evidence>
<organism evidence="1 2">
    <name type="scientific">Buteo japonicus</name>
    <dbReference type="NCBI Taxonomy" id="224669"/>
    <lineage>
        <taxon>Eukaryota</taxon>
        <taxon>Metazoa</taxon>
        <taxon>Chordata</taxon>
        <taxon>Craniata</taxon>
        <taxon>Vertebrata</taxon>
        <taxon>Euteleostomi</taxon>
        <taxon>Archelosauria</taxon>
        <taxon>Archosauria</taxon>
        <taxon>Dinosauria</taxon>
        <taxon>Saurischia</taxon>
        <taxon>Theropoda</taxon>
        <taxon>Coelurosauria</taxon>
        <taxon>Aves</taxon>
        <taxon>Neognathae</taxon>
        <taxon>Neoaves</taxon>
        <taxon>Telluraves</taxon>
        <taxon>Accipitrimorphae</taxon>
        <taxon>Accipitriformes</taxon>
        <taxon>Accipitridae</taxon>
        <taxon>Accipitrinae</taxon>
        <taxon>Buteo</taxon>
    </lineage>
</organism>
<sequence length="182" mass="21444">MHLLKLWSLYGNCVLLYLPENASEVISGPDGNTLLSEDTRRELQRQQWEKEEEEALRKPMGPIHYEDIRENGATDEPKAPRVTAASRKVEVVIQERRDTKPGVPYVREWDKGKELMFGQWSKKQEELRDERDPEFAPPSDYFMGQKKDDNYRSQNWWRVVHVVVMASAFLRSVYNLQFCEPN</sequence>
<accession>A0A8C0BMT4</accession>
<reference evidence="1" key="2">
    <citation type="submission" date="2025-09" db="UniProtKB">
        <authorList>
            <consortium name="Ensembl"/>
        </authorList>
    </citation>
    <scope>IDENTIFICATION</scope>
</reference>
<protein>
    <submittedName>
        <fullName evidence="1">Uncharacterized protein</fullName>
    </submittedName>
</protein>
<reference evidence="1" key="1">
    <citation type="submission" date="2025-08" db="UniProtKB">
        <authorList>
            <consortium name="Ensembl"/>
        </authorList>
    </citation>
    <scope>IDENTIFICATION</scope>
</reference>
<dbReference type="Ensembl" id="ENSBJAT00000019385.1">
    <property type="protein sequence ID" value="ENSBJAP00000018863.1"/>
    <property type="gene ID" value="ENSBJAG00000012407.1"/>
</dbReference>
<name>A0A8C0BMT4_9AVES</name>
<dbReference type="Proteomes" id="UP000694555">
    <property type="component" value="Unplaced"/>
</dbReference>
<evidence type="ECO:0000313" key="1">
    <source>
        <dbReference type="Ensembl" id="ENSBJAP00000018863.1"/>
    </source>
</evidence>
<keyword evidence="2" id="KW-1185">Reference proteome</keyword>
<proteinExistence type="predicted"/>